<sequence>MASEANQRCWNEAIESFLKESAKDPGKRRLVRDSHACTPDNLVMTVQHQLTSRMTVGTWNARLRRFIDVMTPYCAAVDAIVQHEPHNTALVWGSIRVIIQVIVAQQETSEEINDAFEFIKYQIDNYHKYLDLFPDELFEVTKLIYTRTFEYILRVCAWVELRPAARFLRAAFSSFRQRLTKIRHSIREWERIQRQIYEVALETQNRESQAVMERATKKVNDQYVFIHFFRNHGDSRLGLASNFALSLISKALGMADIIDNPGAENVIAGITPLMNMPSSKCQLQQLLSILDQLLDLLPTVTLLVDALDECCDIQGPGGDLISDFLRRAGTRTDRRVILFCRSHHYAFTGSLGTGYDIIMDENAISGDIRAFITTEIGKAGLGSLREMVLQKATKESQGMFLWARLMIQHVAAGRNLKACRRLVDEFPPALFHVYERALAQSAESFSADDHDLRYDVLLFLLGAQENPTAAEISTALALSPDTHQLDSELKLIDAETRIARVCWPLIEFTSDRRIQFIHGTVNEFLLSGQYRPRRPQVDHAPFPLSLEDSHQALARRTLQCLSQKPYQTWQHSARLLHKHLLPQELEAMMETDSTVNEPNDFYEYSCRHWQDHLTQLAEPGPIILELLSKFLRENAFVAWSEAMADLLKLSTPTAQVSVRATLQQWHSAKLKPILRPSVPLEDYFLVAHQGLRDELEKRARSAILPYLPLVRLGDFYNVGGETIAEWELGYKFKKEVVAGYETVLGKRNRFTLSARTSMYQEYLWKMQMDEAREGLQDVAKLQLESVGTELPDYYITLYYLGAVEFHLTLFEAARQTLETSANGLKRLLGEVNSKAIQAELFIGYALEAQGHLGSAATLYNDIWHKWTAIAGKTNGIALMTQTAQGSAYRKQGQFDEAKDLLERSWTERKLLFTIGNNVTVDSGIQLAILWRDLGDNASAIDTIGEVVTSGIFPGDFERACQLDHLRALIDFDSGRYLDGKCRLLRRLGQAGNGDQHHNNRELLWIRITLADVMRSHGEGDDTLILFSDLVTPLSLPDELDDEPEPPQQLELAEKALRYLKSYNQAAATKLLQSHGLKWRRPRDFWILQGGPIADTARMAPPRNAPVGDLGSGIYVKVSSF</sequence>
<dbReference type="InterPro" id="IPR056125">
    <property type="entry name" value="DUF7708"/>
</dbReference>
<keyword evidence="3" id="KW-1185">Reference proteome</keyword>
<accession>Q5BCT4</accession>
<dbReference type="HOGENOM" id="CLU_008416_0_0_1"/>
<dbReference type="AlphaFoldDB" id="Q5BCT4"/>
<dbReference type="PANTHER" id="PTHR10039">
    <property type="entry name" value="AMELOGENIN"/>
    <property type="match status" value="1"/>
</dbReference>
<evidence type="ECO:0000259" key="1">
    <source>
        <dbReference type="Pfam" id="PF24809"/>
    </source>
</evidence>
<dbReference type="SUPFAM" id="SSF48452">
    <property type="entry name" value="TPR-like"/>
    <property type="match status" value="1"/>
</dbReference>
<proteinExistence type="predicted"/>
<dbReference type="Pfam" id="PF24809">
    <property type="entry name" value="DUF7708"/>
    <property type="match status" value="1"/>
</dbReference>
<evidence type="ECO:0000313" key="3">
    <source>
        <dbReference type="Proteomes" id="UP000000560"/>
    </source>
</evidence>
<accession>C8VNJ2</accession>
<dbReference type="OMA" id="CEWITTH"/>
<evidence type="ECO:0000313" key="2">
    <source>
        <dbReference type="EMBL" id="CBF85286.1"/>
    </source>
</evidence>
<reference evidence="3" key="2">
    <citation type="journal article" date="2009" name="Fungal Genet. Biol.">
        <title>The 2008 update of the Aspergillus nidulans genome annotation: a community effort.</title>
        <authorList>
            <person name="Wortman J.R."/>
            <person name="Gilsenan J.M."/>
            <person name="Joardar V."/>
            <person name="Deegan J."/>
            <person name="Clutterbuck J."/>
            <person name="Andersen M.R."/>
            <person name="Archer D."/>
            <person name="Bencina M."/>
            <person name="Braus G."/>
            <person name="Coutinho P."/>
            <person name="von Dohren H."/>
            <person name="Doonan J."/>
            <person name="Driessen A.J."/>
            <person name="Durek P."/>
            <person name="Espeso E."/>
            <person name="Fekete E."/>
            <person name="Flipphi M."/>
            <person name="Estrada C.G."/>
            <person name="Geysens S."/>
            <person name="Goldman G."/>
            <person name="de Groot P.W."/>
            <person name="Hansen K."/>
            <person name="Harris S.D."/>
            <person name="Heinekamp T."/>
            <person name="Helmstaedt K."/>
            <person name="Henrissat B."/>
            <person name="Hofmann G."/>
            <person name="Homan T."/>
            <person name="Horio T."/>
            <person name="Horiuchi H."/>
            <person name="James S."/>
            <person name="Jones M."/>
            <person name="Karaffa L."/>
            <person name="Karanyi Z."/>
            <person name="Kato M."/>
            <person name="Keller N."/>
            <person name="Kelly D.E."/>
            <person name="Kiel J.A."/>
            <person name="Kim J.M."/>
            <person name="van der Klei I.J."/>
            <person name="Klis F.M."/>
            <person name="Kovalchuk A."/>
            <person name="Krasevec N."/>
            <person name="Kubicek C.P."/>
            <person name="Liu B."/>
            <person name="Maccabe A."/>
            <person name="Meyer V."/>
            <person name="Mirabito P."/>
            <person name="Miskei M."/>
            <person name="Mos M."/>
            <person name="Mullins J."/>
            <person name="Nelson D.R."/>
            <person name="Nielsen J."/>
            <person name="Oakley B.R."/>
            <person name="Osmani S.A."/>
            <person name="Pakula T."/>
            <person name="Paszewski A."/>
            <person name="Paulsen I."/>
            <person name="Pilsyk S."/>
            <person name="Pocsi I."/>
            <person name="Punt P.J."/>
            <person name="Ram A.F."/>
            <person name="Ren Q."/>
            <person name="Robellet X."/>
            <person name="Robson G."/>
            <person name="Seiboth B."/>
            <person name="van Solingen P."/>
            <person name="Specht T."/>
            <person name="Sun J."/>
            <person name="Taheri-Talesh N."/>
            <person name="Takeshita N."/>
            <person name="Ussery D."/>
            <person name="vanKuyk P.A."/>
            <person name="Visser H."/>
            <person name="van de Vondervoort P.J."/>
            <person name="de Vries R.P."/>
            <person name="Walton J."/>
            <person name="Xiang X."/>
            <person name="Xiong Y."/>
            <person name="Zeng A.P."/>
            <person name="Brandt B.W."/>
            <person name="Cornell M.J."/>
            <person name="van den Hondel C.A."/>
            <person name="Visser J."/>
            <person name="Oliver S.G."/>
            <person name="Turner G."/>
        </authorList>
    </citation>
    <scope>GENOME REANNOTATION</scope>
    <source>
        <strain evidence="3">FGSC A4 / ATCC 38163 / CBS 112.46 / NRRL 194 / M139</strain>
    </source>
</reference>
<dbReference type="OrthoDB" id="21416at2759"/>
<dbReference type="RefSeq" id="XP_659250.1">
    <property type="nucleotide sequence ID" value="XM_654158.1"/>
</dbReference>
<dbReference type="KEGG" id="ani:ANIA_01646"/>
<dbReference type="Gene3D" id="1.25.40.10">
    <property type="entry name" value="Tetratricopeptide repeat domain"/>
    <property type="match status" value="1"/>
</dbReference>
<dbReference type="eggNOG" id="ENOG502SK87">
    <property type="taxonomic scope" value="Eukaryota"/>
</dbReference>
<dbReference type="Proteomes" id="UP000000560">
    <property type="component" value="Chromosome VII"/>
</dbReference>
<dbReference type="GeneID" id="2875380"/>
<dbReference type="PANTHER" id="PTHR10039:SF14">
    <property type="entry name" value="NACHT DOMAIN-CONTAINING PROTEIN"/>
    <property type="match status" value="1"/>
</dbReference>
<dbReference type="InParanoid" id="Q5BCT4"/>
<dbReference type="EMBL" id="BN001307">
    <property type="protein sequence ID" value="CBF85286.1"/>
    <property type="molecule type" value="Genomic_DNA"/>
</dbReference>
<feature type="domain" description="DUF7708" evidence="1">
    <location>
        <begin position="63"/>
        <end position="189"/>
    </location>
</feature>
<gene>
    <name evidence="2" type="ORF">ANIA_01646</name>
</gene>
<dbReference type="STRING" id="227321.Q5BCT4"/>
<reference evidence="3" key="1">
    <citation type="journal article" date="2005" name="Nature">
        <title>Sequencing of Aspergillus nidulans and comparative analysis with A. fumigatus and A. oryzae.</title>
        <authorList>
            <person name="Galagan J.E."/>
            <person name="Calvo S.E."/>
            <person name="Cuomo C."/>
            <person name="Ma L.J."/>
            <person name="Wortman J.R."/>
            <person name="Batzoglou S."/>
            <person name="Lee S.I."/>
            <person name="Basturkmen M."/>
            <person name="Spevak C.C."/>
            <person name="Clutterbuck J."/>
            <person name="Kapitonov V."/>
            <person name="Jurka J."/>
            <person name="Scazzocchio C."/>
            <person name="Farman M."/>
            <person name="Butler J."/>
            <person name="Purcell S."/>
            <person name="Harris S."/>
            <person name="Braus G.H."/>
            <person name="Draht O."/>
            <person name="Busch S."/>
            <person name="D'Enfert C."/>
            <person name="Bouchier C."/>
            <person name="Goldman G.H."/>
            <person name="Bell-Pedersen D."/>
            <person name="Griffiths-Jones S."/>
            <person name="Doonan J.H."/>
            <person name="Yu J."/>
            <person name="Vienken K."/>
            <person name="Pain A."/>
            <person name="Freitag M."/>
            <person name="Selker E.U."/>
            <person name="Archer D.B."/>
            <person name="Penalva M.A."/>
            <person name="Oakley B.R."/>
            <person name="Momany M."/>
            <person name="Tanaka T."/>
            <person name="Kumagai T."/>
            <person name="Asai K."/>
            <person name="Machida M."/>
            <person name="Nierman W.C."/>
            <person name="Denning D.W."/>
            <person name="Caddick M."/>
            <person name="Hynes M."/>
            <person name="Paoletti M."/>
            <person name="Fischer R."/>
            <person name="Miller B."/>
            <person name="Dyer P."/>
            <person name="Sachs M.S."/>
            <person name="Osmani S.A."/>
            <person name="Birren B.W."/>
        </authorList>
    </citation>
    <scope>NUCLEOTIDE SEQUENCE [LARGE SCALE GENOMIC DNA]</scope>
    <source>
        <strain evidence="3">FGSC A4 / ATCC 38163 / CBS 112.46 / NRRL 194 / M139</strain>
    </source>
</reference>
<name>Q5BCT4_EMENI</name>
<dbReference type="InterPro" id="IPR011990">
    <property type="entry name" value="TPR-like_helical_dom_sf"/>
</dbReference>
<protein>
    <recommendedName>
        <fullName evidence="1">DUF7708 domain-containing protein</fullName>
    </recommendedName>
</protein>
<organism evidence="2 3">
    <name type="scientific">Emericella nidulans (strain FGSC A4 / ATCC 38163 / CBS 112.46 / NRRL 194 / M139)</name>
    <name type="common">Aspergillus nidulans</name>
    <dbReference type="NCBI Taxonomy" id="227321"/>
    <lineage>
        <taxon>Eukaryota</taxon>
        <taxon>Fungi</taxon>
        <taxon>Dikarya</taxon>
        <taxon>Ascomycota</taxon>
        <taxon>Pezizomycotina</taxon>
        <taxon>Eurotiomycetes</taxon>
        <taxon>Eurotiomycetidae</taxon>
        <taxon>Eurotiales</taxon>
        <taxon>Aspergillaceae</taxon>
        <taxon>Aspergillus</taxon>
        <taxon>Aspergillus subgen. Nidulantes</taxon>
    </lineage>
</organism>